<dbReference type="EMBL" id="JACHIN010000024">
    <property type="protein sequence ID" value="MBB5084553.1"/>
    <property type="molecule type" value="Genomic_DNA"/>
</dbReference>
<dbReference type="InterPro" id="IPR005399">
    <property type="entry name" value="K_chnl_volt-dep_bsu_KCNAB-rel"/>
</dbReference>
<dbReference type="SUPFAM" id="SSF51430">
    <property type="entry name" value="NAD(P)-linked oxidoreductase"/>
    <property type="match status" value="1"/>
</dbReference>
<dbReference type="Proteomes" id="UP000568380">
    <property type="component" value="Unassembled WGS sequence"/>
</dbReference>
<proteinExistence type="inferred from homology"/>
<organism evidence="6 7">
    <name type="scientific">Nonomuraea endophytica</name>
    <dbReference type="NCBI Taxonomy" id="714136"/>
    <lineage>
        <taxon>Bacteria</taxon>
        <taxon>Bacillati</taxon>
        <taxon>Actinomycetota</taxon>
        <taxon>Actinomycetes</taxon>
        <taxon>Streptosporangiales</taxon>
        <taxon>Streptosporangiaceae</taxon>
        <taxon>Nonomuraea</taxon>
    </lineage>
</organism>
<dbReference type="Gene3D" id="3.20.20.100">
    <property type="entry name" value="NADP-dependent oxidoreductase domain"/>
    <property type="match status" value="1"/>
</dbReference>
<dbReference type="GO" id="GO:0016491">
    <property type="term" value="F:oxidoreductase activity"/>
    <property type="evidence" value="ECO:0007669"/>
    <property type="project" value="UniProtKB-KW"/>
</dbReference>
<dbReference type="PANTHER" id="PTHR43150">
    <property type="entry name" value="HYPERKINETIC, ISOFORM M"/>
    <property type="match status" value="1"/>
</dbReference>
<dbReference type="GO" id="GO:0051596">
    <property type="term" value="P:methylglyoxal catabolic process"/>
    <property type="evidence" value="ECO:0007669"/>
    <property type="project" value="TreeGrafter"/>
</dbReference>
<keyword evidence="2" id="KW-0521">NADP</keyword>
<sequence length="121" mass="12562">MLTGKYLPGAPLPSGTRATDPEGGQYVTRLLTDEILTRVQNLRPLAADHGLPLAQLSIAWTLANPNVSSAIVGASRPEQITDSAAAAGVHLGADALKAIDEILADVIEPHLTGPLSPQSRP</sequence>
<keyword evidence="7" id="KW-1185">Reference proteome</keyword>
<protein>
    <submittedName>
        <fullName evidence="6">Aryl-alcohol dehydrogenase-like predicted oxidoreductase</fullName>
    </submittedName>
</protein>
<dbReference type="PANTHER" id="PTHR43150:SF4">
    <property type="entry name" value="L-GLYCERALDEHYDE 3-PHOSPHATE REDUCTASE"/>
    <property type="match status" value="1"/>
</dbReference>
<dbReference type="InterPro" id="IPR023210">
    <property type="entry name" value="NADP_OxRdtase_dom"/>
</dbReference>
<evidence type="ECO:0000256" key="3">
    <source>
        <dbReference type="ARBA" id="ARBA00023002"/>
    </source>
</evidence>
<feature type="region of interest" description="Disordered" evidence="4">
    <location>
        <begin position="1"/>
        <end position="23"/>
    </location>
</feature>
<comment type="caution">
    <text evidence="6">The sequence shown here is derived from an EMBL/GenBank/DDBJ whole genome shotgun (WGS) entry which is preliminary data.</text>
</comment>
<evidence type="ECO:0000256" key="2">
    <source>
        <dbReference type="ARBA" id="ARBA00022857"/>
    </source>
</evidence>
<dbReference type="Pfam" id="PF00248">
    <property type="entry name" value="Aldo_ket_red"/>
    <property type="match status" value="1"/>
</dbReference>
<evidence type="ECO:0000313" key="6">
    <source>
        <dbReference type="EMBL" id="MBB5084553.1"/>
    </source>
</evidence>
<evidence type="ECO:0000256" key="1">
    <source>
        <dbReference type="ARBA" id="ARBA00006515"/>
    </source>
</evidence>
<evidence type="ECO:0000259" key="5">
    <source>
        <dbReference type="Pfam" id="PF00248"/>
    </source>
</evidence>
<name>A0A7W8AEE7_9ACTN</name>
<evidence type="ECO:0000313" key="7">
    <source>
        <dbReference type="Proteomes" id="UP000568380"/>
    </source>
</evidence>
<dbReference type="AlphaFoldDB" id="A0A7W8AEE7"/>
<reference evidence="6 7" key="1">
    <citation type="submission" date="2020-08" db="EMBL/GenBank/DDBJ databases">
        <title>Genomic Encyclopedia of Type Strains, Phase IV (KMG-IV): sequencing the most valuable type-strain genomes for metagenomic binning, comparative biology and taxonomic classification.</title>
        <authorList>
            <person name="Goeker M."/>
        </authorList>
    </citation>
    <scope>NUCLEOTIDE SEQUENCE [LARGE SCALE GENOMIC DNA]</scope>
    <source>
        <strain evidence="6 7">DSM 45385</strain>
    </source>
</reference>
<comment type="similarity">
    <text evidence="1">Belongs to the shaker potassium channel beta subunit family.</text>
</comment>
<feature type="domain" description="NADP-dependent oxidoreductase" evidence="5">
    <location>
        <begin position="1"/>
        <end position="103"/>
    </location>
</feature>
<accession>A0A7W8AEE7</accession>
<evidence type="ECO:0000256" key="4">
    <source>
        <dbReference type="SAM" id="MobiDB-lite"/>
    </source>
</evidence>
<dbReference type="InterPro" id="IPR036812">
    <property type="entry name" value="NAD(P)_OxRdtase_dom_sf"/>
</dbReference>
<keyword evidence="3" id="KW-0560">Oxidoreductase</keyword>
<gene>
    <name evidence="6" type="ORF">HNR40_010062</name>
</gene>
<dbReference type="RefSeq" id="WP_312896839.1">
    <property type="nucleotide sequence ID" value="NZ_JACHIN010000024.1"/>
</dbReference>